<feature type="region of interest" description="Disordered" evidence="2">
    <location>
        <begin position="60"/>
        <end position="89"/>
    </location>
</feature>
<evidence type="ECO:0000256" key="2">
    <source>
        <dbReference type="SAM" id="MobiDB-lite"/>
    </source>
</evidence>
<dbReference type="WormBase" id="Y61A9LA.3c">
    <property type="protein sequence ID" value="CE52004"/>
    <property type="gene ID" value="WBGene00022015"/>
</dbReference>
<feature type="compositionally biased region" description="Basic and acidic residues" evidence="2">
    <location>
        <begin position="148"/>
        <end position="176"/>
    </location>
</feature>
<sequence>MRHSSYEHVPNRIIPPHIPIDARRGDFDRRPGPPVPSMRAAILGGSDPYHGFQPVVDTYNGPVVDNSRRRGFDKGPFGEDLTTMGRNEGRQPLLRHFQPRLDFEHIGGEMEIARSRSASPEIQVISARSVRDDRRRDKPRQRRSSRSRSRDRGDKDHRKPAASRRSDRESTYRERLGSSSGPAAAPDIIRDGMVWANDNYFEFLSFYIEVLNEKLRSSVDRDVKGIREIREVITPATEPEKDRIVLPPNFNRSDRERMLHCDTTITGLPTAIFFGSGYGPREHYAKYSAAKDFFDKCLKIRVMDDELHAAIGEWPRLDRTFKTQFKVNISKSVNAVILLIKRMANEQLPPGFMTMRTLPIDIIDRFKFLLRMVVADVYYQGTESSMAVPKALETGYNTQPYPPNQYPLDTDIRRPSERPSNGPSAEEAARVRDQEIKEQVARELEKRQKVMEQEIRAKILEEERARIQGEAEREKKLELMKAEEQKYQKEKEMKEFEEQQKKAMMTKQVEDDFNVMVEQLEKMFVEVRSKGLNHILDMIYGSATFKTIQLYSSTLTSLSFEQKQKLVQDLRSLLDSVTMGMKVAAVAQMSQAQNPIQGGLFQHQQQQQQPMMSGGGGFVSGVQVVPMQVPMQSYQMPQMQIHHQAFPQPQQLNTTPLLSSSVPMRRDEVRRVTVGDMRLRSLSRSEQRDLRVGNKIIAQDSKTGTWTLATVVKIREDRVTVSVANGTWKKDIDDLYKEDDGSLVY</sequence>
<protein>
    <submittedName>
        <fullName evidence="3">C2H2-type domain-containing protein</fullName>
    </submittedName>
</protein>
<evidence type="ECO:0000313" key="3">
    <source>
        <dbReference type="EMBL" id="CCD71767.2"/>
    </source>
</evidence>
<feature type="compositionally biased region" description="Basic and acidic residues" evidence="2">
    <location>
        <begin position="66"/>
        <end position="77"/>
    </location>
</feature>
<gene>
    <name evidence="3" type="ORF">CELE_Y61A9LA.3</name>
    <name evidence="3 5" type="ORF">Y61A9LA.3</name>
</gene>
<feature type="compositionally biased region" description="Basic residues" evidence="2">
    <location>
        <begin position="137"/>
        <end position="147"/>
    </location>
</feature>
<dbReference type="Bgee" id="WBGene00022015">
    <property type="expression patterns" value="Expressed in pharyngeal muscle cell (C elegans) and 4 other cell types or tissues"/>
</dbReference>
<feature type="region of interest" description="Disordered" evidence="2">
    <location>
        <begin position="1"/>
        <end position="27"/>
    </location>
</feature>
<dbReference type="IntAct" id="Q8MXS5">
    <property type="interactions" value="1"/>
</dbReference>
<dbReference type="OrthoDB" id="5877922at2759"/>
<dbReference type="FunCoup" id="Q8MXS5">
    <property type="interactions" value="1020"/>
</dbReference>
<feature type="region of interest" description="Disordered" evidence="2">
    <location>
        <begin position="112"/>
        <end position="183"/>
    </location>
</feature>
<dbReference type="AlphaFoldDB" id="Q8MXS5"/>
<dbReference type="EMBL" id="BX284605">
    <property type="protein sequence ID" value="CCD71767.2"/>
    <property type="molecule type" value="Genomic_DNA"/>
</dbReference>
<evidence type="ECO:0007829" key="6">
    <source>
        <dbReference type="PeptideAtlas" id="Q8MXS5"/>
    </source>
</evidence>
<proteinExistence type="evidence at protein level"/>
<keyword evidence="1" id="KW-0175">Coiled coil</keyword>
<evidence type="ECO:0000256" key="1">
    <source>
        <dbReference type="SAM" id="Coils"/>
    </source>
</evidence>
<dbReference type="InParanoid" id="Q8MXS5"/>
<organism evidence="3 4">
    <name type="scientific">Caenorhabditis elegans</name>
    <dbReference type="NCBI Taxonomy" id="6239"/>
    <lineage>
        <taxon>Eukaryota</taxon>
        <taxon>Metazoa</taxon>
        <taxon>Ecdysozoa</taxon>
        <taxon>Nematoda</taxon>
        <taxon>Chromadorea</taxon>
        <taxon>Rhabditida</taxon>
        <taxon>Rhabditina</taxon>
        <taxon>Rhabditomorpha</taxon>
        <taxon>Rhabditoidea</taxon>
        <taxon>Rhabditidae</taxon>
        <taxon>Peloderinae</taxon>
        <taxon>Caenorhabditis</taxon>
    </lineage>
</organism>
<dbReference type="AGR" id="WB:WBGene00022015"/>
<evidence type="ECO:0000313" key="5">
    <source>
        <dbReference type="WormBase" id="Y61A9LA.3c"/>
    </source>
</evidence>
<dbReference type="SMR" id="Q8MXS5"/>
<name>Q8MXS5_CAEEL</name>
<accession>Q8MXS5</accession>
<keyword evidence="4" id="KW-1185">Reference proteome</keyword>
<reference evidence="3 4" key="1">
    <citation type="journal article" date="1998" name="Science">
        <title>Genome sequence of the nematode C. elegans: a platform for investigating biology.</title>
        <authorList>
            <consortium name="The C. elegans sequencing consortium"/>
            <person name="Sulson J.E."/>
            <person name="Waterston R."/>
        </authorList>
    </citation>
    <scope>NUCLEOTIDE SEQUENCE [LARGE SCALE GENOMIC DNA]</scope>
    <source>
        <strain evidence="3 4">Bristol N2</strain>
    </source>
</reference>
<feature type="compositionally biased region" description="Basic and acidic residues" evidence="2">
    <location>
        <begin position="1"/>
        <end position="10"/>
    </location>
</feature>
<dbReference type="UCSC" id="Y61A9LA.3a">
    <property type="organism name" value="c. elegans"/>
</dbReference>
<feature type="region of interest" description="Disordered" evidence="2">
    <location>
        <begin position="396"/>
        <end position="432"/>
    </location>
</feature>
<feature type="coiled-coil region" evidence="1">
    <location>
        <begin position="434"/>
        <end position="502"/>
    </location>
</feature>
<dbReference type="ExpressionAtlas" id="Q8MXS5">
    <property type="expression patterns" value="baseline and differential"/>
</dbReference>
<keyword evidence="6" id="KW-1267">Proteomics identification</keyword>
<evidence type="ECO:0000313" key="4">
    <source>
        <dbReference type="Proteomes" id="UP000001940"/>
    </source>
</evidence>
<dbReference type="Proteomes" id="UP000001940">
    <property type="component" value="Chromosome V"/>
</dbReference>
<dbReference type="HOGENOM" id="CLU_010765_0_0_1"/>